<dbReference type="GO" id="GO:0016491">
    <property type="term" value="F:oxidoreductase activity"/>
    <property type="evidence" value="ECO:0007669"/>
    <property type="project" value="InterPro"/>
</dbReference>
<evidence type="ECO:0000259" key="1">
    <source>
        <dbReference type="Pfam" id="PF02915"/>
    </source>
</evidence>
<sequence length="175" mass="19746">MAETIGAKELKQALEKVSSNDLNQVAEGIAIAAGIESEGIAFYEKQAALFEGETKSFFTFLAGQEKEHLQAINELKNTLEKTGQWVEIMLPELKKPKIFSKKDWDKGNKDGLTAVLFALWKEKQAREFYEGVAKAIQDEGAKQFFLALAEFEKMHAALLEEYVEDSYYTHELIMG</sequence>
<proteinExistence type="predicted"/>
<accession>A0A939C9W9</accession>
<dbReference type="Proteomes" id="UP000809243">
    <property type="component" value="Unassembled WGS sequence"/>
</dbReference>
<name>A0A939C9W9_9ARCH</name>
<gene>
    <name evidence="2" type="ORF">JW744_01465</name>
</gene>
<evidence type="ECO:0000313" key="2">
    <source>
        <dbReference type="EMBL" id="MBN2067115.1"/>
    </source>
</evidence>
<dbReference type="InterPro" id="IPR009078">
    <property type="entry name" value="Ferritin-like_SF"/>
</dbReference>
<dbReference type="CDD" id="cd01045">
    <property type="entry name" value="Ferritin_like_AB"/>
    <property type="match status" value="1"/>
</dbReference>
<dbReference type="EMBL" id="JAFGDB010000025">
    <property type="protein sequence ID" value="MBN2067115.1"/>
    <property type="molecule type" value="Genomic_DNA"/>
</dbReference>
<feature type="domain" description="Rubrerythrin diiron-binding" evidence="1">
    <location>
        <begin position="31"/>
        <end position="160"/>
    </location>
</feature>
<organism evidence="2 3">
    <name type="scientific">Candidatus Iainarchaeum sp</name>
    <dbReference type="NCBI Taxonomy" id="3101447"/>
    <lineage>
        <taxon>Archaea</taxon>
        <taxon>Candidatus Iainarchaeota</taxon>
        <taxon>Candidatus Iainarchaeia</taxon>
        <taxon>Candidatus Iainarchaeales</taxon>
        <taxon>Candidatus Iainarchaeaceae</taxon>
        <taxon>Candidatus Iainarchaeum</taxon>
    </lineage>
</organism>
<dbReference type="InterPro" id="IPR003251">
    <property type="entry name" value="Rr_diiron-bd_dom"/>
</dbReference>
<dbReference type="Pfam" id="PF02915">
    <property type="entry name" value="Rubrerythrin"/>
    <property type="match status" value="1"/>
</dbReference>
<dbReference type="InterPro" id="IPR012347">
    <property type="entry name" value="Ferritin-like"/>
</dbReference>
<dbReference type="SUPFAM" id="SSF47240">
    <property type="entry name" value="Ferritin-like"/>
    <property type="match status" value="1"/>
</dbReference>
<protein>
    <submittedName>
        <fullName evidence="2">Ferritin family protein</fullName>
    </submittedName>
</protein>
<dbReference type="Gene3D" id="1.20.1260.10">
    <property type="match status" value="1"/>
</dbReference>
<dbReference type="GO" id="GO:0046872">
    <property type="term" value="F:metal ion binding"/>
    <property type="evidence" value="ECO:0007669"/>
    <property type="project" value="InterPro"/>
</dbReference>
<comment type="caution">
    <text evidence="2">The sequence shown here is derived from an EMBL/GenBank/DDBJ whole genome shotgun (WGS) entry which is preliminary data.</text>
</comment>
<evidence type="ECO:0000313" key="3">
    <source>
        <dbReference type="Proteomes" id="UP000809243"/>
    </source>
</evidence>
<dbReference type="AlphaFoldDB" id="A0A939C9W9"/>
<dbReference type="PANTHER" id="PTHR33531">
    <property type="entry name" value="RUBRERYTHRIN SUBFAMILY"/>
    <property type="match status" value="1"/>
</dbReference>
<reference evidence="2" key="1">
    <citation type="submission" date="2021-01" db="EMBL/GenBank/DDBJ databases">
        <title>Active Sulfur Cycling in an Early Earth Analoge.</title>
        <authorList>
            <person name="Hahn C.R."/>
            <person name="Youssef N.H."/>
            <person name="Elshahed M."/>
        </authorList>
    </citation>
    <scope>NUCLEOTIDE SEQUENCE</scope>
    <source>
        <strain evidence="2">Zod_Metabat.1151</strain>
    </source>
</reference>
<dbReference type="PANTHER" id="PTHR33531:SF7">
    <property type="entry name" value="HYPOTHETICAL MEMBRANE PROTEIN, CONSERVED"/>
    <property type="match status" value="1"/>
</dbReference>